<feature type="domain" description="NFACT protein C-terminal" evidence="13">
    <location>
        <begin position="976"/>
        <end position="1052"/>
    </location>
</feature>
<evidence type="ECO:0000256" key="7">
    <source>
        <dbReference type="ARBA" id="ARBA00062982"/>
    </source>
</evidence>
<evidence type="ECO:0000256" key="9">
    <source>
        <dbReference type="ARBA" id="ARBA00076869"/>
    </source>
</evidence>
<dbReference type="GO" id="GO:0051168">
    <property type="term" value="P:nuclear export"/>
    <property type="evidence" value="ECO:0007669"/>
    <property type="project" value="Ensembl"/>
</dbReference>
<dbReference type="Ensembl" id="ENSSBOT00000056743.1">
    <property type="protein sequence ID" value="ENSSBOP00000039781.1"/>
    <property type="gene ID" value="ENSSBOG00000035900.1"/>
</dbReference>
<evidence type="ECO:0000256" key="4">
    <source>
        <dbReference type="ARBA" id="ARBA00022490"/>
    </source>
</evidence>
<comment type="similarity">
    <text evidence="3">Belongs to the NEMF family.</text>
</comment>
<evidence type="ECO:0000256" key="8">
    <source>
        <dbReference type="ARBA" id="ARBA00071447"/>
    </source>
</evidence>
<dbReference type="GO" id="GO:0043023">
    <property type="term" value="F:ribosomal large subunit binding"/>
    <property type="evidence" value="ECO:0007669"/>
    <property type="project" value="Ensembl"/>
</dbReference>
<dbReference type="GeneTree" id="ENSGT00390000018516"/>
<dbReference type="GO" id="GO:0022626">
    <property type="term" value="C:cytosolic ribosome"/>
    <property type="evidence" value="ECO:0007669"/>
    <property type="project" value="Ensembl"/>
</dbReference>
<dbReference type="InterPro" id="IPR008532">
    <property type="entry name" value="NFACT_RNA-bd"/>
</dbReference>
<dbReference type="PANTHER" id="PTHR15239:SF6">
    <property type="entry name" value="RIBOSOME QUALITY CONTROL COMPLEX SUBUNIT NEMF"/>
    <property type="match status" value="1"/>
</dbReference>
<dbReference type="GO" id="GO:1904678">
    <property type="term" value="F:alpha-aminoacyl-tRNA binding"/>
    <property type="evidence" value="ECO:0007669"/>
    <property type="project" value="Ensembl"/>
</dbReference>
<proteinExistence type="inferred from homology"/>
<feature type="region of interest" description="Disordered" evidence="11">
    <location>
        <begin position="694"/>
        <end position="717"/>
    </location>
</feature>
<comment type="subunit">
    <text evidence="7">Component of the ribosome quality control complex (RQC), composed of the E3 ubiquitin ligase LTN1, TCF25 and NEMF associated with the 60S ribosomal subunit. The complex probably also contains VCP/p97 and its ubiquitin-binding cofactors. Interacts (via its N-terminus) with XPO1.</text>
</comment>
<feature type="compositionally biased region" description="Acidic residues" evidence="11">
    <location>
        <begin position="743"/>
        <end position="755"/>
    </location>
</feature>
<feature type="compositionally biased region" description="Polar residues" evidence="11">
    <location>
        <begin position="856"/>
        <end position="865"/>
    </location>
</feature>
<dbReference type="AlphaFoldDB" id="A0A2K6V6K8"/>
<comment type="subcellular location">
    <subcellularLocation>
        <location evidence="2">Cytoplasm</location>
    </subcellularLocation>
    <subcellularLocation>
        <location evidence="1">Nucleus</location>
    </subcellularLocation>
</comment>
<dbReference type="GO" id="GO:0005634">
    <property type="term" value="C:nucleus"/>
    <property type="evidence" value="ECO:0007669"/>
    <property type="project" value="UniProtKB-SubCell"/>
</dbReference>
<reference evidence="14" key="2">
    <citation type="submission" date="2025-09" db="UniProtKB">
        <authorList>
            <consortium name="Ensembl"/>
        </authorList>
    </citation>
    <scope>IDENTIFICATION</scope>
</reference>
<evidence type="ECO:0000256" key="5">
    <source>
        <dbReference type="ARBA" id="ARBA00023054"/>
    </source>
</evidence>
<dbReference type="GO" id="GO:0065003">
    <property type="term" value="P:protein-containing complex assembly"/>
    <property type="evidence" value="ECO:0007669"/>
    <property type="project" value="Ensembl"/>
</dbReference>
<evidence type="ECO:0000256" key="10">
    <source>
        <dbReference type="SAM" id="Coils"/>
    </source>
</evidence>
<evidence type="ECO:0000256" key="11">
    <source>
        <dbReference type="SAM" id="MobiDB-lite"/>
    </source>
</evidence>
<dbReference type="Pfam" id="PF11923">
    <property type="entry name" value="NFACT-C"/>
    <property type="match status" value="1"/>
</dbReference>
<evidence type="ECO:0000313" key="15">
    <source>
        <dbReference type="Proteomes" id="UP000233220"/>
    </source>
</evidence>
<dbReference type="GO" id="GO:0140627">
    <property type="term" value="P:ubiquitin-dependent protein catabolic process via the C-end degron rule pathway"/>
    <property type="evidence" value="ECO:0007669"/>
    <property type="project" value="Ensembl"/>
</dbReference>
<feature type="compositionally biased region" description="Basic residues" evidence="11">
    <location>
        <begin position="871"/>
        <end position="882"/>
    </location>
</feature>
<sequence>MKTRFSTIDLRAVLAELNASLLGMRVNNVYDVDNKTYLIRLQKPDFKATLLLESGIRIHTTEFEWPKNMMPSSFAMKCRKHLKSRRLVSAKQLGVDRIVDFQFGSDEAAYHLIIELYDRGNIVLTDYEYVILNILRFRTDEADDVKFAVRERYPLDHVRAAEPLLTLERLTEIIASAPRGELLKRVLNPLLPYGPALIEHCLIENGFLGNVKVDEKLETKDIEKILVCLQKAEDYMKTTSNFSGKGYIIQKRETKPSLEADKPVEDILTYEEFHPFLFSQHSQCPYIEFESFDKAVDEFYSKIEGQKIDLKALQQEKQALKKLDNVRKDHENRLEALQQTQEIDKLKGELIEMNLQVVDRAIQVVRSALANQIDWTEIGLIVKEAQAQGDPVASAIKELKLQTNHVTMLLRNPYLLSEEEDDDVDGDVSVEKNETEPPKGKKKKQKNKQLQKPQKNKPLLVDVDLSLSAYANAKKYYDHKRYAAKKTQKTVEAAEKAFKSAEKKTKQTLKEVQTVTSIQKARKVYWFEKFLWFISSENYLIIGGRDQQQNEIIVKRYLTPGDIYVHADLHGATSCVIKNPTGEPIPPRTLTEAGTMALCYSAAWDARVITSAWWVYHHQVSKTAPTGEYLTTGSFMIRGKKNFLPPSYLMMGFSFLFKVDESCVWRHRGERKVRVQDEDMETLASCTSELISEEMEQLDGGDTSSEEDKEEHETTPVDVELMTQVDQEDITVQSGRDELNEELIQEESSEDEGEYEEVRKDQDLVGEMKDEGEETLNYPDTTIDLSHLQPQRSLQKLASKEESSNSSDSKSQSRRHLSAKERREMKKKKLPSDSGDLEVLEGKDKEKEITVHVETHQNTSKNVTAVQPMKRGQKSKMKKMKEKYKDQDEEDRELIMKLLGSAGSNKEEKGKKGKKGKTKDEPVKKQPQKLRGGERVSDNIKKESPFLEVITHELQDFTVDDPHDDKEEQDLDQQGNEENLFDSLTGQPHPEDVLLFAIPICAPYTTMTNYKYKVKLTPGVQKKGKAAKTALNSFMHFKEATAREKDLFRSVKVKFSFRKGKWRLTVQFKMLAGFFCLFVCFFETEFRSLPRLECNGAISAHRSLRLLGSGNSPASASGVAGITGTRHHAQLIFCTISRDGVSPC</sequence>
<dbReference type="InterPro" id="IPR051608">
    <property type="entry name" value="RQC_Subunit_NEMF"/>
</dbReference>
<dbReference type="InterPro" id="IPR021846">
    <property type="entry name" value="NFACT-C"/>
</dbReference>
<feature type="domain" description="NFACT RNA-binding" evidence="12">
    <location>
        <begin position="529"/>
        <end position="639"/>
    </location>
</feature>
<evidence type="ECO:0000259" key="13">
    <source>
        <dbReference type="Pfam" id="PF11923"/>
    </source>
</evidence>
<evidence type="ECO:0000256" key="3">
    <source>
        <dbReference type="ARBA" id="ARBA00008318"/>
    </source>
</evidence>
<keyword evidence="15" id="KW-1185">Reference proteome</keyword>
<feature type="region of interest" description="Disordered" evidence="11">
    <location>
        <begin position="420"/>
        <end position="453"/>
    </location>
</feature>
<feature type="compositionally biased region" description="Basic and acidic residues" evidence="11">
    <location>
        <begin position="931"/>
        <end position="943"/>
    </location>
</feature>
<feature type="coiled-coil region" evidence="10">
    <location>
        <begin position="296"/>
        <end position="356"/>
    </location>
</feature>
<feature type="compositionally biased region" description="Basic and acidic residues" evidence="11">
    <location>
        <begin position="840"/>
        <end position="855"/>
    </location>
</feature>
<accession>A0A2K6V6K8</accession>
<evidence type="ECO:0000256" key="6">
    <source>
        <dbReference type="ARBA" id="ARBA00023242"/>
    </source>
</evidence>
<keyword evidence="6" id="KW-0539">Nucleus</keyword>
<feature type="compositionally biased region" description="Basic and acidic residues" evidence="11">
    <location>
        <begin position="429"/>
        <end position="439"/>
    </location>
</feature>
<name>A0A2K6V6K8_SAIBB</name>
<feature type="compositionally biased region" description="Basic and acidic residues" evidence="11">
    <location>
        <begin position="756"/>
        <end position="769"/>
    </location>
</feature>
<evidence type="ECO:0000256" key="2">
    <source>
        <dbReference type="ARBA" id="ARBA00004496"/>
    </source>
</evidence>
<dbReference type="GO" id="GO:0001680">
    <property type="term" value="P:tRNA 3'-terminal CCA addition"/>
    <property type="evidence" value="ECO:0007669"/>
    <property type="project" value="Ensembl"/>
</dbReference>
<evidence type="ECO:0000256" key="1">
    <source>
        <dbReference type="ARBA" id="ARBA00004123"/>
    </source>
</evidence>
<dbReference type="Pfam" id="PF05833">
    <property type="entry name" value="NFACT_N"/>
    <property type="match status" value="1"/>
</dbReference>
<feature type="compositionally biased region" description="Acidic residues" evidence="11">
    <location>
        <begin position="694"/>
        <end position="710"/>
    </location>
</feature>
<dbReference type="GO" id="GO:0000049">
    <property type="term" value="F:tRNA binding"/>
    <property type="evidence" value="ECO:0007669"/>
    <property type="project" value="TreeGrafter"/>
</dbReference>
<evidence type="ECO:0000259" key="12">
    <source>
        <dbReference type="Pfam" id="PF05670"/>
    </source>
</evidence>
<feature type="coiled-coil region" evidence="10">
    <location>
        <begin position="484"/>
        <end position="511"/>
    </location>
</feature>
<dbReference type="STRING" id="39432.ENSSBOP00000039781"/>
<keyword evidence="5 10" id="KW-0175">Coiled coil</keyword>
<protein>
    <recommendedName>
        <fullName evidence="8">Ribosome quality control complex subunit NEMF</fullName>
    </recommendedName>
    <alternativeName>
        <fullName evidence="9">Nuclear export mediator factor</fullName>
    </alternativeName>
</protein>
<dbReference type="Gene3D" id="2.30.310.10">
    <property type="entry name" value="ibrinogen binding protein from staphylococcus aureus domain"/>
    <property type="match status" value="1"/>
</dbReference>
<dbReference type="GO" id="GO:1990112">
    <property type="term" value="C:RQC complex"/>
    <property type="evidence" value="ECO:0007669"/>
    <property type="project" value="Ensembl"/>
</dbReference>
<dbReference type="GO" id="GO:0140708">
    <property type="term" value="P:CAT tailing"/>
    <property type="evidence" value="ECO:0007669"/>
    <property type="project" value="Ensembl"/>
</dbReference>
<dbReference type="Pfam" id="PF05670">
    <property type="entry name" value="NFACT-R_1"/>
    <property type="match status" value="1"/>
</dbReference>
<dbReference type="Proteomes" id="UP000233220">
    <property type="component" value="Unplaced"/>
</dbReference>
<keyword evidence="4" id="KW-0963">Cytoplasm</keyword>
<feature type="compositionally biased region" description="Polar residues" evidence="11">
    <location>
        <begin position="778"/>
        <end position="796"/>
    </location>
</feature>
<gene>
    <name evidence="14" type="primary">NEMF</name>
</gene>
<feature type="compositionally biased region" description="Basic residues" evidence="11">
    <location>
        <begin position="440"/>
        <end position="449"/>
    </location>
</feature>
<reference evidence="14" key="1">
    <citation type="submission" date="2025-08" db="UniProtKB">
        <authorList>
            <consortium name="Ensembl"/>
        </authorList>
    </citation>
    <scope>IDENTIFICATION</scope>
</reference>
<organism evidence="14 15">
    <name type="scientific">Saimiri boliviensis boliviensis</name>
    <name type="common">Bolivian squirrel monkey</name>
    <dbReference type="NCBI Taxonomy" id="39432"/>
    <lineage>
        <taxon>Eukaryota</taxon>
        <taxon>Metazoa</taxon>
        <taxon>Chordata</taxon>
        <taxon>Craniata</taxon>
        <taxon>Vertebrata</taxon>
        <taxon>Euteleostomi</taxon>
        <taxon>Mammalia</taxon>
        <taxon>Eutheria</taxon>
        <taxon>Euarchontoglires</taxon>
        <taxon>Primates</taxon>
        <taxon>Haplorrhini</taxon>
        <taxon>Platyrrhini</taxon>
        <taxon>Cebidae</taxon>
        <taxon>Saimiriinae</taxon>
        <taxon>Saimiri</taxon>
    </lineage>
</organism>
<dbReference type="FunFam" id="2.30.310.10:FF:000001">
    <property type="entry name" value="Nuclear export mediator factor Nemf"/>
    <property type="match status" value="1"/>
</dbReference>
<dbReference type="PANTHER" id="PTHR15239">
    <property type="entry name" value="NUCLEAR EXPORT MEDIATOR FACTOR NEMF"/>
    <property type="match status" value="1"/>
</dbReference>
<evidence type="ECO:0000313" key="14">
    <source>
        <dbReference type="Ensembl" id="ENSSBOP00000039781.1"/>
    </source>
</evidence>
<feature type="region of interest" description="Disordered" evidence="11">
    <location>
        <begin position="743"/>
        <end position="943"/>
    </location>
</feature>